<feature type="binding site" evidence="11">
    <location>
        <position position="178"/>
    </location>
    <ligand>
        <name>substrate</name>
    </ligand>
</feature>
<evidence type="ECO:0000313" key="15">
    <source>
        <dbReference type="Proteomes" id="UP000301629"/>
    </source>
</evidence>
<keyword evidence="4 12" id="KW-0237">DNA synthesis</keyword>
<gene>
    <name evidence="14" type="ORF">WFbE185_00108</name>
</gene>
<keyword evidence="6 12" id="KW-0547">Nucleotide-binding</keyword>
<proteinExistence type="inferred from homology"/>
<dbReference type="PROSITE" id="PS00603">
    <property type="entry name" value="TK_CELLULAR_TYPE"/>
    <property type="match status" value="1"/>
</dbReference>
<comment type="catalytic activity">
    <reaction evidence="9 12">
        <text>thymidine + ATP = dTMP + ADP + H(+)</text>
        <dbReference type="Rhea" id="RHEA:19129"/>
        <dbReference type="ChEBI" id="CHEBI:15378"/>
        <dbReference type="ChEBI" id="CHEBI:17748"/>
        <dbReference type="ChEBI" id="CHEBI:30616"/>
        <dbReference type="ChEBI" id="CHEBI:63528"/>
        <dbReference type="ChEBI" id="CHEBI:456216"/>
        <dbReference type="EC" id="2.7.1.21"/>
    </reaction>
</comment>
<dbReference type="GO" id="GO:0046104">
    <property type="term" value="P:thymidine metabolic process"/>
    <property type="evidence" value="ECO:0007669"/>
    <property type="project" value="TreeGrafter"/>
</dbReference>
<evidence type="ECO:0000256" key="3">
    <source>
        <dbReference type="ARBA" id="ARBA00020079"/>
    </source>
</evidence>
<dbReference type="GO" id="GO:0004797">
    <property type="term" value="F:thymidine kinase activity"/>
    <property type="evidence" value="ECO:0007669"/>
    <property type="project" value="UniProtKB-EC"/>
</dbReference>
<feature type="binding site" evidence="11">
    <location>
        <begin position="170"/>
        <end position="173"/>
    </location>
    <ligand>
        <name>substrate</name>
    </ligand>
</feature>
<dbReference type="Gene3D" id="3.30.60.20">
    <property type="match status" value="1"/>
</dbReference>
<dbReference type="SUPFAM" id="SSF52540">
    <property type="entry name" value="P-loop containing nucleoside triphosphate hydrolases"/>
    <property type="match status" value="1"/>
</dbReference>
<evidence type="ECO:0000256" key="9">
    <source>
        <dbReference type="ARBA" id="ARBA00048254"/>
    </source>
</evidence>
<keyword evidence="5 12" id="KW-0808">Transferase</keyword>
<dbReference type="HAMAP" id="MF_00124">
    <property type="entry name" value="Thymidine_kinase"/>
    <property type="match status" value="1"/>
</dbReference>
<feature type="active site" description="Proton acceptor" evidence="10">
    <location>
        <position position="88"/>
    </location>
</feature>
<evidence type="ECO:0000256" key="7">
    <source>
        <dbReference type="ARBA" id="ARBA00022777"/>
    </source>
</evidence>
<sequence>MASLIFTYAAMNAGKSASLLTAAHNYKERGMGVLVLKPAIDTRDSKGEIVSRIGIRKDANIITKDMDIFEFYKWAAAQKDIHCVFVDEAQFLTTEKVYQLSRIVDVYNVPVMAYGLRTDFKGNLFEGSQALMAIADKLVELKGVCHCGKKATMVARVTEDGLPITDGSQIEIGDTDRYVSLCRKHWNDLTGLL</sequence>
<dbReference type="Proteomes" id="UP000301629">
    <property type="component" value="Segment"/>
</dbReference>
<evidence type="ECO:0000256" key="10">
    <source>
        <dbReference type="PIRSR" id="PIRSR035805-1"/>
    </source>
</evidence>
<protein>
    <recommendedName>
        <fullName evidence="3 12">Thymidine kinase</fullName>
        <ecNumber evidence="2 12">2.7.1.21</ecNumber>
    </recommendedName>
</protein>
<dbReference type="PIRSF" id="PIRSF035805">
    <property type="entry name" value="TK_cell"/>
    <property type="match status" value="1"/>
</dbReference>
<evidence type="ECO:0000256" key="13">
    <source>
        <dbReference type="RuleBase" id="RU004165"/>
    </source>
</evidence>
<evidence type="ECO:0000256" key="8">
    <source>
        <dbReference type="ARBA" id="ARBA00022840"/>
    </source>
</evidence>
<evidence type="ECO:0000256" key="11">
    <source>
        <dbReference type="PIRSR" id="PIRSR035805-2"/>
    </source>
</evidence>
<name>A0A482MWC5_9CAUD</name>
<dbReference type="GO" id="GO:0005524">
    <property type="term" value="F:ATP binding"/>
    <property type="evidence" value="ECO:0007669"/>
    <property type="project" value="UniProtKB-KW"/>
</dbReference>
<evidence type="ECO:0000313" key="14">
    <source>
        <dbReference type="EMBL" id="QBQ77613.1"/>
    </source>
</evidence>
<dbReference type="GO" id="GO:0071897">
    <property type="term" value="P:DNA biosynthetic process"/>
    <property type="evidence" value="ECO:0007669"/>
    <property type="project" value="UniProtKB-KW"/>
</dbReference>
<evidence type="ECO:0000256" key="12">
    <source>
        <dbReference type="RuleBase" id="RU000544"/>
    </source>
</evidence>
<dbReference type="NCBIfam" id="NF003300">
    <property type="entry name" value="PRK04296.1-5"/>
    <property type="match status" value="1"/>
</dbReference>
<dbReference type="Pfam" id="PF00265">
    <property type="entry name" value="TK"/>
    <property type="match status" value="1"/>
</dbReference>
<evidence type="ECO:0000256" key="6">
    <source>
        <dbReference type="ARBA" id="ARBA00022741"/>
    </source>
</evidence>
<dbReference type="PANTHER" id="PTHR11441">
    <property type="entry name" value="THYMIDINE KINASE"/>
    <property type="match status" value="1"/>
</dbReference>
<dbReference type="InterPro" id="IPR027417">
    <property type="entry name" value="P-loop_NTPase"/>
</dbReference>
<dbReference type="EMBL" id="MK373778">
    <property type="protein sequence ID" value="QBQ77613.1"/>
    <property type="molecule type" value="Genomic_DNA"/>
</dbReference>
<reference evidence="14 15" key="1">
    <citation type="submission" date="2019-01" db="EMBL/GenBank/DDBJ databases">
        <title>Still something new to discover - new insights into E. coli phage diversity and taxonomy.</title>
        <authorList>
            <person name="Korf I.H.E."/>
            <person name="Adriaennsens E."/>
            <person name="Dreiseikelmann B."/>
            <person name="Kropinski A."/>
            <person name="Nimtz M."/>
            <person name="Meier-Kolthoff J.P."/>
            <person name="Rohde M."/>
            <person name="van Raaij M."/>
            <person name="Wittmann J."/>
        </authorList>
    </citation>
    <scope>NUCLEOTIDE SEQUENCE [LARGE SCALE GENOMIC DNA]</scope>
</reference>
<dbReference type="Gene3D" id="3.40.50.300">
    <property type="entry name" value="P-loop containing nucleotide triphosphate hydrolases"/>
    <property type="match status" value="1"/>
</dbReference>
<organism evidence="14 15">
    <name type="scientific">Escherichia phage vB_EcoM_WFbE185</name>
    <dbReference type="NCBI Taxonomy" id="2508199"/>
    <lineage>
        <taxon>Viruses</taxon>
        <taxon>Duplodnaviria</taxon>
        <taxon>Heunggongvirae</taxon>
        <taxon>Uroviricota</taxon>
        <taxon>Caudoviricetes</taxon>
        <taxon>Pantevenvirales</taxon>
        <taxon>Straboviridae</taxon>
        <taxon>Tevenvirinae</taxon>
        <taxon>Mosigvirus</taxon>
        <taxon>Mosigvirus mar005p1</taxon>
    </lineage>
</organism>
<keyword evidence="8 12" id="KW-0067">ATP-binding</keyword>
<evidence type="ECO:0000256" key="2">
    <source>
        <dbReference type="ARBA" id="ARBA00012118"/>
    </source>
</evidence>
<evidence type="ECO:0000256" key="1">
    <source>
        <dbReference type="ARBA" id="ARBA00007587"/>
    </source>
</evidence>
<dbReference type="EC" id="2.7.1.21" evidence="2 12"/>
<accession>A0A482MWC5</accession>
<dbReference type="SUPFAM" id="SSF57716">
    <property type="entry name" value="Glucocorticoid receptor-like (DNA-binding domain)"/>
    <property type="match status" value="1"/>
</dbReference>
<dbReference type="InterPro" id="IPR001267">
    <property type="entry name" value="Thymidine_kinase"/>
</dbReference>
<keyword evidence="7 12" id="KW-0418">Kinase</keyword>
<comment type="similarity">
    <text evidence="1 13">Belongs to the thymidine kinase family.</text>
</comment>
<dbReference type="InterPro" id="IPR020633">
    <property type="entry name" value="Thymidine_kinase_CS"/>
</dbReference>
<evidence type="ECO:0000256" key="5">
    <source>
        <dbReference type="ARBA" id="ARBA00022679"/>
    </source>
</evidence>
<dbReference type="PANTHER" id="PTHR11441:SF0">
    <property type="entry name" value="THYMIDINE KINASE, CYTOSOLIC"/>
    <property type="match status" value="1"/>
</dbReference>
<evidence type="ECO:0000256" key="4">
    <source>
        <dbReference type="ARBA" id="ARBA00022634"/>
    </source>
</evidence>